<evidence type="ECO:0000259" key="6">
    <source>
        <dbReference type="Pfam" id="PF07291"/>
    </source>
</evidence>
<evidence type="ECO:0000256" key="2">
    <source>
        <dbReference type="ARBA" id="ARBA00022692"/>
    </source>
</evidence>
<keyword evidence="3 5" id="KW-1133">Transmembrane helix</keyword>
<dbReference type="RefSeq" id="WP_119048501.1">
    <property type="nucleotide sequence ID" value="NZ_CP032157.1"/>
</dbReference>
<name>A0A3B7MH69_9BACT</name>
<organism evidence="7 8">
    <name type="scientific">Paraflavitalea soli</name>
    <dbReference type="NCBI Taxonomy" id="2315862"/>
    <lineage>
        <taxon>Bacteria</taxon>
        <taxon>Pseudomonadati</taxon>
        <taxon>Bacteroidota</taxon>
        <taxon>Chitinophagia</taxon>
        <taxon>Chitinophagales</taxon>
        <taxon>Chitinophagaceae</taxon>
        <taxon>Paraflavitalea</taxon>
    </lineage>
</organism>
<evidence type="ECO:0000256" key="4">
    <source>
        <dbReference type="ARBA" id="ARBA00023136"/>
    </source>
</evidence>
<dbReference type="Proteomes" id="UP000263900">
    <property type="component" value="Chromosome"/>
</dbReference>
<feature type="transmembrane region" description="Helical" evidence="5">
    <location>
        <begin position="112"/>
        <end position="130"/>
    </location>
</feature>
<accession>A0A3B7MH69</accession>
<evidence type="ECO:0000313" key="8">
    <source>
        <dbReference type="Proteomes" id="UP000263900"/>
    </source>
</evidence>
<comment type="subcellular location">
    <subcellularLocation>
        <location evidence="1">Membrane</location>
        <topology evidence="1">Multi-pass membrane protein</topology>
    </subcellularLocation>
</comment>
<reference evidence="7 8" key="1">
    <citation type="submission" date="2018-09" db="EMBL/GenBank/DDBJ databases">
        <title>Genome sequencing of strain 6GH32-13.</title>
        <authorList>
            <person name="Weon H.-Y."/>
            <person name="Heo J."/>
            <person name="Kwon S.-W."/>
        </authorList>
    </citation>
    <scope>NUCLEOTIDE SEQUENCE [LARGE SCALE GENOMIC DNA]</scope>
    <source>
        <strain evidence="7 8">5GH32-13</strain>
    </source>
</reference>
<dbReference type="KEGG" id="pseg:D3H65_01145"/>
<proteinExistence type="predicted"/>
<sequence>MKKMIITDCIAWTLILFLFHIAVTKISHPAATRFEIGLTPQFAPYASSLTWILSVAEIIIALLLMFKRFRMIGFWALMFLSTLYTVLMLTITQDMPHFRGGFLHQLSFNNHLGINITIFLLSLIGALITLRLKQKQSLNSYTPIPG</sequence>
<evidence type="ECO:0000256" key="5">
    <source>
        <dbReference type="SAM" id="Phobius"/>
    </source>
</evidence>
<gene>
    <name evidence="7" type="ORF">D3H65_01145</name>
</gene>
<feature type="transmembrane region" description="Helical" evidence="5">
    <location>
        <begin position="73"/>
        <end position="92"/>
    </location>
</feature>
<keyword evidence="4 5" id="KW-0472">Membrane</keyword>
<keyword evidence="8" id="KW-1185">Reference proteome</keyword>
<dbReference type="GO" id="GO:0030416">
    <property type="term" value="P:methylamine metabolic process"/>
    <property type="evidence" value="ECO:0007669"/>
    <property type="project" value="InterPro"/>
</dbReference>
<evidence type="ECO:0000256" key="1">
    <source>
        <dbReference type="ARBA" id="ARBA00004141"/>
    </source>
</evidence>
<dbReference type="AlphaFoldDB" id="A0A3B7MH69"/>
<dbReference type="GO" id="GO:0016020">
    <property type="term" value="C:membrane"/>
    <property type="evidence" value="ECO:0007669"/>
    <property type="project" value="UniProtKB-SubCell"/>
</dbReference>
<evidence type="ECO:0000313" key="7">
    <source>
        <dbReference type="EMBL" id="AXY72663.1"/>
    </source>
</evidence>
<feature type="domain" description="Methylamine utilisation protein MauE" evidence="6">
    <location>
        <begin position="5"/>
        <end position="98"/>
    </location>
</feature>
<dbReference type="EMBL" id="CP032157">
    <property type="protein sequence ID" value="AXY72663.1"/>
    <property type="molecule type" value="Genomic_DNA"/>
</dbReference>
<evidence type="ECO:0000256" key="3">
    <source>
        <dbReference type="ARBA" id="ARBA00022989"/>
    </source>
</evidence>
<keyword evidence="2 5" id="KW-0812">Transmembrane</keyword>
<dbReference type="InterPro" id="IPR009908">
    <property type="entry name" value="Methylamine_util_MauE"/>
</dbReference>
<dbReference type="Pfam" id="PF07291">
    <property type="entry name" value="MauE"/>
    <property type="match status" value="1"/>
</dbReference>
<protein>
    <recommendedName>
        <fullName evidence="6">Methylamine utilisation protein MauE domain-containing protein</fullName>
    </recommendedName>
</protein>
<feature type="transmembrane region" description="Helical" evidence="5">
    <location>
        <begin position="48"/>
        <end position="66"/>
    </location>
</feature>